<feature type="signal peptide" evidence="1">
    <location>
        <begin position="1"/>
        <end position="21"/>
    </location>
</feature>
<feature type="chain" id="PRO_5046195548" evidence="1">
    <location>
        <begin position="22"/>
        <end position="414"/>
    </location>
</feature>
<evidence type="ECO:0000313" key="2">
    <source>
        <dbReference type="EMBL" id="MCQ4163357.1"/>
    </source>
</evidence>
<keyword evidence="3" id="KW-1185">Reference proteome</keyword>
<accession>A0ABT1QLQ3</accession>
<dbReference type="SUPFAM" id="SSF69304">
    <property type="entry name" value="Tricorn protease N-terminal domain"/>
    <property type="match status" value="1"/>
</dbReference>
<sequence length="414" mass="43031">MTRNIATFCVLCAGLAGNVHAALPGYAAPQLQARTNLIVNDNGYNLPPGASFNSITADIDDSGRVAFPVQIVPDGADSRPGVWFGAGGTGSIVFTGPVDALISASLRLNNSGLAVFLLSDTGGADGIYRYDHAAAAAARVATPPVFPNTYSAPGINAAGQIGFQANFSAGRAYASVAAGTAAFHATDKGLDPGSSFTYLYTPSFDDSRALVAKVATSPDFTSATEIRRFASDGSSTRLVADRGSDANSPIARFDNSLALSDNGRIAFIATRFADNRRVVYRYDGVELREIAAVDPAGLIRELEFFPPSINDDGLVAFRARDADGQAIYVGDGDNLRRVVGKGDRLATDLGLGQVGQHNADAVFSGAPALNNRGDLVFIAALHPDGQSQVEWGSGVFVAAVAADALFADGFEVNR</sequence>
<reference evidence="2" key="1">
    <citation type="submission" date="2022-07" db="EMBL/GenBank/DDBJ databases">
        <title>Tahibacter sp., a new gammaproteobacterium isolated from the silt sample collected at pig farm.</title>
        <authorList>
            <person name="Chen H."/>
        </authorList>
    </citation>
    <scope>NUCLEOTIDE SEQUENCE</scope>
    <source>
        <strain evidence="2">P2K</strain>
    </source>
</reference>
<dbReference type="Proteomes" id="UP001165498">
    <property type="component" value="Unassembled WGS sequence"/>
</dbReference>
<evidence type="ECO:0000313" key="3">
    <source>
        <dbReference type="Proteomes" id="UP001165498"/>
    </source>
</evidence>
<organism evidence="2 3">
    <name type="scientific">Tahibacter harae</name>
    <dbReference type="NCBI Taxonomy" id="2963937"/>
    <lineage>
        <taxon>Bacteria</taxon>
        <taxon>Pseudomonadati</taxon>
        <taxon>Pseudomonadota</taxon>
        <taxon>Gammaproteobacteria</taxon>
        <taxon>Lysobacterales</taxon>
        <taxon>Rhodanobacteraceae</taxon>
        <taxon>Tahibacter</taxon>
    </lineage>
</organism>
<dbReference type="EMBL" id="JANFQO010000001">
    <property type="protein sequence ID" value="MCQ4163357.1"/>
    <property type="molecule type" value="Genomic_DNA"/>
</dbReference>
<keyword evidence="1" id="KW-0732">Signal</keyword>
<gene>
    <name evidence="2" type="ORF">NM961_01410</name>
</gene>
<evidence type="ECO:0000256" key="1">
    <source>
        <dbReference type="SAM" id="SignalP"/>
    </source>
</evidence>
<name>A0ABT1QLQ3_9GAMM</name>
<dbReference type="NCBIfam" id="TIGR05002">
    <property type="entry name" value="NxxGxxAF_repeat"/>
    <property type="match status" value="1"/>
</dbReference>
<dbReference type="RefSeq" id="WP_255910452.1">
    <property type="nucleotide sequence ID" value="NZ_JANFQO010000001.1"/>
</dbReference>
<proteinExistence type="predicted"/>
<protein>
    <submittedName>
        <fullName evidence="2">Uncharacterized protein</fullName>
    </submittedName>
</protein>
<comment type="caution">
    <text evidence="2">The sequence shown here is derived from an EMBL/GenBank/DDBJ whole genome shotgun (WGS) entry which is preliminary data.</text>
</comment>